<proteinExistence type="predicted"/>
<name>Q1Q367_KUEST</name>
<reference evidence="1" key="2">
    <citation type="submission" date="2006-01" db="EMBL/GenBank/DDBJ databases">
        <authorList>
            <person name="Genoscope"/>
        </authorList>
    </citation>
    <scope>NUCLEOTIDE SEQUENCE</scope>
</reference>
<gene>
    <name evidence="1" type="ORF">kuste3698</name>
</gene>
<dbReference type="AlphaFoldDB" id="Q1Q367"/>
<accession>Q1Q367</accession>
<reference evidence="1" key="1">
    <citation type="journal article" date="2006" name="Nature">
        <title>Deciphering the evolution and metabolism of an anammox bacterium from a community genome.</title>
        <authorList>
            <person name="Strous M."/>
            <person name="Pelletier E."/>
            <person name="Mangenot S."/>
            <person name="Rattei T."/>
            <person name="Lehner A."/>
            <person name="Taylor M.W."/>
            <person name="Horn M."/>
            <person name="Daims H."/>
            <person name="Bartol-Mavel D."/>
            <person name="Wincker P."/>
            <person name="Barbe V."/>
            <person name="Fonknechten N."/>
            <person name="Vallenet D."/>
            <person name="Segurens B."/>
            <person name="Schenowitz-Truong C."/>
            <person name="Medigue C."/>
            <person name="Collingro A."/>
            <person name="Snel B."/>
            <person name="Dutilh B.E."/>
            <person name="OpDenCamp H.J.M."/>
            <person name="vanDerDrift C."/>
            <person name="Cirpus I."/>
            <person name="vanDePas-Schoonen K.T."/>
            <person name="Harhangi H.R."/>
            <person name="vanNiftrik L."/>
            <person name="Schmid M."/>
            <person name="Keltjens J."/>
            <person name="vanDeVossenberg J."/>
            <person name="Kartal B."/>
            <person name="Meier H."/>
            <person name="Frishman D."/>
            <person name="Huynen M.A."/>
            <person name="Mewes H."/>
            <person name="Weissenbach J."/>
            <person name="Jetten M.S.M."/>
            <person name="Wagner M."/>
            <person name="LePaslier D."/>
        </authorList>
    </citation>
    <scope>NUCLEOTIDE SEQUENCE</scope>
</reference>
<protein>
    <submittedName>
        <fullName evidence="1">Uncharacterized protein</fullName>
    </submittedName>
</protein>
<dbReference type="EMBL" id="CT573071">
    <property type="protein sequence ID" value="CAJ74461.1"/>
    <property type="molecule type" value="Genomic_DNA"/>
</dbReference>
<evidence type="ECO:0000313" key="1">
    <source>
        <dbReference type="EMBL" id="CAJ74461.1"/>
    </source>
</evidence>
<sequence length="49" mass="6018">MCFFKFYSGFFTEKWIHAEFNTLETIQMQEKTGSSKNKCFLLYKQIYFL</sequence>
<organism evidence="1">
    <name type="scientific">Kuenenia stuttgartiensis</name>
    <dbReference type="NCBI Taxonomy" id="174633"/>
    <lineage>
        <taxon>Bacteria</taxon>
        <taxon>Pseudomonadati</taxon>
        <taxon>Planctomycetota</taxon>
        <taxon>Candidatus Brocadiia</taxon>
        <taxon>Candidatus Brocadiales</taxon>
        <taxon>Candidatus Brocadiaceae</taxon>
        <taxon>Candidatus Kuenenia</taxon>
    </lineage>
</organism>